<dbReference type="RefSeq" id="WP_406700722.1">
    <property type="nucleotide sequence ID" value="NZ_CP155447.1"/>
</dbReference>
<gene>
    <name evidence="1" type="ORF">V5E97_18180</name>
</gene>
<proteinExistence type="predicted"/>
<organism evidence="1">
    <name type="scientific">Singulisphaera sp. Ch08</name>
    <dbReference type="NCBI Taxonomy" id="3120278"/>
    <lineage>
        <taxon>Bacteria</taxon>
        <taxon>Pseudomonadati</taxon>
        <taxon>Planctomycetota</taxon>
        <taxon>Planctomycetia</taxon>
        <taxon>Isosphaerales</taxon>
        <taxon>Isosphaeraceae</taxon>
        <taxon>Singulisphaera</taxon>
    </lineage>
</organism>
<protein>
    <submittedName>
        <fullName evidence="1">Uncharacterized protein</fullName>
    </submittedName>
</protein>
<evidence type="ECO:0000313" key="1">
    <source>
        <dbReference type="EMBL" id="XBH07883.1"/>
    </source>
</evidence>
<sequence>MFQPVDPIDGKTGDWIGIAKLDWGWGGTGVVNTGGTLLDNLTDPVNNAPDPTAPLYGHAMAQPLWLTTSTAIVNAGFIQL</sequence>
<name>A0AAU7CQZ7_9BACT</name>
<dbReference type="EMBL" id="CP155447">
    <property type="protein sequence ID" value="XBH07883.1"/>
    <property type="molecule type" value="Genomic_DNA"/>
</dbReference>
<dbReference type="AlphaFoldDB" id="A0AAU7CQZ7"/>
<reference evidence="1" key="1">
    <citation type="submission" date="2024-05" db="EMBL/GenBank/DDBJ databases">
        <title>Planctomycetes of the genus Singulisphaera possess chitinolytic capabilities.</title>
        <authorList>
            <person name="Ivanova A."/>
        </authorList>
    </citation>
    <scope>NUCLEOTIDE SEQUENCE</scope>
    <source>
        <strain evidence="1">Ch08T</strain>
    </source>
</reference>
<accession>A0AAU7CQZ7</accession>